<comment type="cofactor">
    <cofactor evidence="6">
        <name>Mg(2+)</name>
        <dbReference type="ChEBI" id="CHEBI:18420"/>
    </cofactor>
    <text evidence="6">Binds a second Mg(2+) ion via substrate during catalysis.</text>
</comment>
<dbReference type="AlphaFoldDB" id="A0A133VDA4"/>
<keyword evidence="6" id="KW-0963">Cytoplasm</keyword>
<dbReference type="SMART" id="SM01192">
    <property type="entry name" value="Enolase_C"/>
    <property type="match status" value="1"/>
</dbReference>
<dbReference type="HAMAP" id="MF_00318">
    <property type="entry name" value="Enolase"/>
    <property type="match status" value="1"/>
</dbReference>
<keyword evidence="3 6" id="KW-0460">Magnesium</keyword>
<dbReference type="GO" id="GO:0005576">
    <property type="term" value="C:extracellular region"/>
    <property type="evidence" value="ECO:0007669"/>
    <property type="project" value="UniProtKB-SubCell"/>
</dbReference>
<dbReference type="PATRIC" id="fig|1698278.3.peg.462"/>
<reference evidence="11 12" key="1">
    <citation type="journal article" date="2016" name="Sci. Rep.">
        <title>Metabolic traits of an uncultured archaeal lineage -MSBL1- from brine pools of the Red Sea.</title>
        <authorList>
            <person name="Mwirichia R."/>
            <person name="Alam I."/>
            <person name="Rashid M."/>
            <person name="Vinu M."/>
            <person name="Ba-Alawi W."/>
            <person name="Anthony Kamau A."/>
            <person name="Kamanda Ngugi D."/>
            <person name="Goker M."/>
            <person name="Klenk H.P."/>
            <person name="Bajic V."/>
            <person name="Stingl U."/>
        </authorList>
    </citation>
    <scope>NUCLEOTIDE SEQUENCE [LARGE SCALE GENOMIC DNA]</scope>
    <source>
        <strain evidence="11">SCGC-AAA382A03</strain>
    </source>
</reference>
<keyword evidence="5 6" id="KW-0456">Lyase</keyword>
<evidence type="ECO:0000256" key="4">
    <source>
        <dbReference type="ARBA" id="ARBA00023152"/>
    </source>
</evidence>
<feature type="binding site" evidence="6 8">
    <location>
        <position position="287"/>
    </location>
    <ligand>
        <name>Mg(2+)</name>
        <dbReference type="ChEBI" id="CHEBI:18420"/>
    </ligand>
</feature>
<feature type="binding site" evidence="6">
    <location>
        <position position="337"/>
    </location>
    <ligand>
        <name>(2R)-2-phosphoglycerate</name>
        <dbReference type="ChEBI" id="CHEBI:58289"/>
    </ligand>
</feature>
<name>A0A133VDA4_9EURY</name>
<dbReference type="CDD" id="cd03313">
    <property type="entry name" value="enolase"/>
    <property type="match status" value="1"/>
</dbReference>
<feature type="binding site" evidence="6">
    <location>
        <position position="244"/>
    </location>
    <ligand>
        <name>Mg(2+)</name>
        <dbReference type="ChEBI" id="CHEBI:18420"/>
    </ligand>
</feature>
<dbReference type="InterPro" id="IPR029017">
    <property type="entry name" value="Enolase-like_N"/>
</dbReference>
<dbReference type="PANTHER" id="PTHR11902">
    <property type="entry name" value="ENOLASE"/>
    <property type="match status" value="1"/>
</dbReference>
<dbReference type="Proteomes" id="UP000070549">
    <property type="component" value="Unassembled WGS sequence"/>
</dbReference>
<evidence type="ECO:0000256" key="8">
    <source>
        <dbReference type="PIRSR" id="PIRSR001400-3"/>
    </source>
</evidence>
<comment type="caution">
    <text evidence="11">The sequence shown here is derived from an EMBL/GenBank/DDBJ whole genome shotgun (WGS) entry which is preliminary data.</text>
</comment>
<dbReference type="Pfam" id="PF00113">
    <property type="entry name" value="Enolase_C"/>
    <property type="match status" value="1"/>
</dbReference>
<dbReference type="EC" id="4.2.1.11" evidence="6"/>
<organism evidence="11 12">
    <name type="scientific">candidate division MSBL1 archaeon SCGC-AAA382A03</name>
    <dbReference type="NCBI Taxonomy" id="1698278"/>
    <lineage>
        <taxon>Archaea</taxon>
        <taxon>Methanobacteriati</taxon>
        <taxon>Methanobacteriota</taxon>
        <taxon>candidate division MSBL1</taxon>
    </lineage>
</organism>
<feature type="binding site" evidence="6 8">
    <location>
        <position position="312"/>
    </location>
    <ligand>
        <name>Mg(2+)</name>
        <dbReference type="ChEBI" id="CHEBI:18420"/>
    </ligand>
</feature>
<dbReference type="PIRSF" id="PIRSF001400">
    <property type="entry name" value="Enolase"/>
    <property type="match status" value="1"/>
</dbReference>
<evidence type="ECO:0000259" key="10">
    <source>
        <dbReference type="SMART" id="SM01193"/>
    </source>
</evidence>
<evidence type="ECO:0000256" key="6">
    <source>
        <dbReference type="HAMAP-Rule" id="MF_00318"/>
    </source>
</evidence>
<dbReference type="SFLD" id="SFLDF00002">
    <property type="entry name" value="enolase"/>
    <property type="match status" value="1"/>
</dbReference>
<dbReference type="SUPFAM" id="SSF54826">
    <property type="entry name" value="Enolase N-terminal domain-like"/>
    <property type="match status" value="1"/>
</dbReference>
<feature type="active site" description="Proton donor" evidence="6 7">
    <location>
        <position position="209"/>
    </location>
</feature>
<dbReference type="EMBL" id="LHYC01000065">
    <property type="protein sequence ID" value="KXB04436.1"/>
    <property type="molecule type" value="Genomic_DNA"/>
</dbReference>
<dbReference type="InterPro" id="IPR020811">
    <property type="entry name" value="Enolase_N"/>
</dbReference>
<dbReference type="InterPro" id="IPR000941">
    <property type="entry name" value="Enolase"/>
</dbReference>
<keyword evidence="12" id="KW-1185">Reference proteome</keyword>
<comment type="subcellular location">
    <subcellularLocation>
        <location evidence="6">Cytoplasm</location>
    </subcellularLocation>
    <subcellularLocation>
        <location evidence="6">Secreted</location>
    </subcellularLocation>
    <subcellularLocation>
        <location evidence="6">Cell surface</location>
    </subcellularLocation>
    <text evidence="6">Fractions of enolase are present in both the cytoplasm and on the cell surface.</text>
</comment>
<feature type="binding site" evidence="6">
    <location>
        <position position="366"/>
    </location>
    <ligand>
        <name>(2R)-2-phosphoglycerate</name>
        <dbReference type="ChEBI" id="CHEBI:58289"/>
    </ligand>
</feature>
<dbReference type="PANTHER" id="PTHR11902:SF1">
    <property type="entry name" value="ENOLASE"/>
    <property type="match status" value="1"/>
</dbReference>
<dbReference type="GO" id="GO:0000287">
    <property type="term" value="F:magnesium ion binding"/>
    <property type="evidence" value="ECO:0007669"/>
    <property type="project" value="UniProtKB-UniRule"/>
</dbReference>
<dbReference type="SFLD" id="SFLDG00178">
    <property type="entry name" value="enolase"/>
    <property type="match status" value="1"/>
</dbReference>
<feature type="active site" description="Proton acceptor" evidence="6 7">
    <location>
        <position position="337"/>
    </location>
</feature>
<dbReference type="NCBIfam" id="TIGR01060">
    <property type="entry name" value="eno"/>
    <property type="match status" value="1"/>
</dbReference>
<dbReference type="SFLD" id="SFLDS00001">
    <property type="entry name" value="Enolase"/>
    <property type="match status" value="1"/>
</dbReference>
<evidence type="ECO:0000256" key="3">
    <source>
        <dbReference type="ARBA" id="ARBA00022842"/>
    </source>
</evidence>
<sequence>MKSEIEIQKVIGREVLDCRADPTIEVDVITKGDVLGRADVPVGRSRGKNEAYELRDGTDRYDGRGVRKAVENINEKIGPELIGKNVTKQREIDELMIELDGTENKSKLGGNAILGVSLAIAKATANALEVPLYRYIGGTNSYVLPVPVLDLIEGGILADSGLDFQEHQVMPVGAESFSEAIRMGIEVYKELGKIVGNKWGKQSLNVGVEGGYTPQIQDPRDALEAELEAIEELGYDGKFVLSLDCAASHLYDSKKKKYTLMGDEITREELMDFYEDLVSAYPIVSIEDPLEEEDFEGFAELTKTLNIQIIGDDLFVTNKKRLKKGIEKEAANALLFKVNQIGTLSEALDSAEIAYRNGYGVQVSERSGQTEDTWLTDLCIGINAGQIKTGVTRSERTSKYNQLLRIEESDKSTKYAGEEFRQPI</sequence>
<feature type="domain" description="Enolase N-terminal" evidence="10">
    <location>
        <begin position="7"/>
        <end position="136"/>
    </location>
</feature>
<dbReference type="PRINTS" id="PR00148">
    <property type="entry name" value="ENOLASE"/>
</dbReference>
<feature type="binding site" evidence="6">
    <location>
        <position position="388"/>
    </location>
    <ligand>
        <name>(2R)-2-phosphoglycerate</name>
        <dbReference type="ChEBI" id="CHEBI:58289"/>
    </ligand>
</feature>
<protein>
    <recommendedName>
        <fullName evidence="6">Enolase</fullName>
        <ecNumber evidence="6">4.2.1.11</ecNumber>
    </recommendedName>
    <alternativeName>
        <fullName evidence="6">2-phospho-D-glycerate hydro-lyase</fullName>
    </alternativeName>
    <alternativeName>
        <fullName evidence="6">2-phosphoglycerate dehydratase</fullName>
    </alternativeName>
</protein>
<feature type="domain" description="Enolase C-terminal TIM barrel" evidence="9">
    <location>
        <begin position="141"/>
        <end position="423"/>
    </location>
</feature>
<dbReference type="SMART" id="SM01193">
    <property type="entry name" value="Enolase_N"/>
    <property type="match status" value="1"/>
</dbReference>
<feature type="binding site" evidence="8">
    <location>
        <position position="272"/>
    </location>
    <ligand>
        <name>Mg(2+)</name>
        <dbReference type="ChEBI" id="CHEBI:18420"/>
    </ligand>
</feature>
<evidence type="ECO:0000313" key="12">
    <source>
        <dbReference type="Proteomes" id="UP000070549"/>
    </source>
</evidence>
<evidence type="ECO:0000313" key="11">
    <source>
        <dbReference type="EMBL" id="KXB04436.1"/>
    </source>
</evidence>
<dbReference type="InterPro" id="IPR036849">
    <property type="entry name" value="Enolase-like_C_sf"/>
</dbReference>
<proteinExistence type="inferred from homology"/>
<comment type="cofactor">
    <cofactor evidence="8">
        <name>Mg(2+)</name>
        <dbReference type="ChEBI" id="CHEBI:18420"/>
    </cofactor>
    <text evidence="8">Mg(2+) is required for catalysis and for stabilizing the dimer.</text>
</comment>
<comment type="pathway">
    <text evidence="1 6">Carbohydrate degradation; glycolysis; pyruvate from D-glyceraldehyde 3-phosphate: step 4/5.</text>
</comment>
<accession>A0A133VDA4</accession>
<evidence type="ECO:0000256" key="7">
    <source>
        <dbReference type="PIRSR" id="PIRSR001400-1"/>
    </source>
</evidence>
<comment type="function">
    <text evidence="6">Catalyzes the reversible conversion of 2-phosphoglycerate (2-PG) into phosphoenolpyruvate (PEP). It is essential for the degradation of carbohydrates via glycolysis.</text>
</comment>
<dbReference type="GO" id="GO:0009986">
    <property type="term" value="C:cell surface"/>
    <property type="evidence" value="ECO:0007669"/>
    <property type="project" value="UniProtKB-SubCell"/>
</dbReference>
<keyword evidence="4 6" id="KW-0324">Glycolysis</keyword>
<dbReference type="GO" id="GO:0000015">
    <property type="term" value="C:phosphopyruvate hydratase complex"/>
    <property type="evidence" value="ECO:0007669"/>
    <property type="project" value="InterPro"/>
</dbReference>
<keyword evidence="6 8" id="KW-0479">Metal-binding</keyword>
<feature type="binding site" evidence="6">
    <location>
        <position position="367"/>
    </location>
    <ligand>
        <name>(2R)-2-phosphoglycerate</name>
        <dbReference type="ChEBI" id="CHEBI:58289"/>
    </ligand>
</feature>
<evidence type="ECO:0000256" key="5">
    <source>
        <dbReference type="ARBA" id="ARBA00023239"/>
    </source>
</evidence>
<evidence type="ECO:0000259" key="9">
    <source>
        <dbReference type="SMART" id="SM01192"/>
    </source>
</evidence>
<evidence type="ECO:0000256" key="2">
    <source>
        <dbReference type="ARBA" id="ARBA00009604"/>
    </source>
</evidence>
<dbReference type="GO" id="GO:0004634">
    <property type="term" value="F:phosphopyruvate hydratase activity"/>
    <property type="evidence" value="ECO:0007669"/>
    <property type="project" value="UniProtKB-UniRule"/>
</dbReference>
<keyword evidence="6" id="KW-0964">Secreted</keyword>
<dbReference type="Gene3D" id="3.20.20.120">
    <property type="entry name" value="Enolase-like C-terminal domain"/>
    <property type="match status" value="1"/>
</dbReference>
<comment type="similarity">
    <text evidence="2 6">Belongs to the enolase family.</text>
</comment>
<dbReference type="InterPro" id="IPR020810">
    <property type="entry name" value="Enolase_C"/>
</dbReference>
<dbReference type="UniPathway" id="UPA00109">
    <property type="reaction ID" value="UER00187"/>
</dbReference>
<feature type="binding site" evidence="6">
    <location>
        <position position="165"/>
    </location>
    <ligand>
        <name>(2R)-2-phosphoglycerate</name>
        <dbReference type="ChEBI" id="CHEBI:58289"/>
    </ligand>
</feature>
<dbReference type="GO" id="GO:0006096">
    <property type="term" value="P:glycolytic process"/>
    <property type="evidence" value="ECO:0007669"/>
    <property type="project" value="UniProtKB-UniRule"/>
</dbReference>
<evidence type="ECO:0000256" key="1">
    <source>
        <dbReference type="ARBA" id="ARBA00005031"/>
    </source>
</evidence>
<dbReference type="SUPFAM" id="SSF51604">
    <property type="entry name" value="Enolase C-terminal domain-like"/>
    <property type="match status" value="1"/>
</dbReference>
<comment type="catalytic activity">
    <reaction evidence="6">
        <text>(2R)-2-phosphoglycerate = phosphoenolpyruvate + H2O</text>
        <dbReference type="Rhea" id="RHEA:10164"/>
        <dbReference type="ChEBI" id="CHEBI:15377"/>
        <dbReference type="ChEBI" id="CHEBI:58289"/>
        <dbReference type="ChEBI" id="CHEBI:58702"/>
        <dbReference type="EC" id="4.2.1.11"/>
    </reaction>
</comment>
<dbReference type="Pfam" id="PF03952">
    <property type="entry name" value="Enolase_N"/>
    <property type="match status" value="1"/>
</dbReference>
<gene>
    <name evidence="6 11" type="primary">eno</name>
    <name evidence="11" type="ORF">AKJ49_02110</name>
</gene>
<dbReference type="Gene3D" id="3.30.390.10">
    <property type="entry name" value="Enolase-like, N-terminal domain"/>
    <property type="match status" value="1"/>
</dbReference>